<dbReference type="InterPro" id="IPR012854">
    <property type="entry name" value="Cu_amine_oxidase-like_N"/>
</dbReference>
<reference evidence="2" key="1">
    <citation type="submission" date="2019-08" db="EMBL/GenBank/DDBJ databases">
        <authorList>
            <person name="Kucharzyk K."/>
            <person name="Murdoch R.W."/>
            <person name="Higgins S."/>
            <person name="Loffler F."/>
        </authorList>
    </citation>
    <scope>NUCLEOTIDE SEQUENCE</scope>
</reference>
<sequence>MIDKYAQIMFSASAVEYGDVSLSISDNRDIKFVVEENSAWENESTEKEEGPQKETAEIKVGSNVINAGDDEIKVDMPAFISSNGYVKIPLRAVSEIFDADIYWNGAENIIEIDNGDDTVVMTVSENRMFVNDYATPLVSAPEISNGRTFIALRDLEKVFNIENLQWNAETNTATFDYYK</sequence>
<comment type="caution">
    <text evidence="2">The sequence shown here is derived from an EMBL/GenBank/DDBJ whole genome shotgun (WGS) entry which is preliminary data.</text>
</comment>
<gene>
    <name evidence="2" type="ORF">SDC9_141429</name>
</gene>
<evidence type="ECO:0000313" key="2">
    <source>
        <dbReference type="EMBL" id="MPM94283.1"/>
    </source>
</evidence>
<dbReference type="Gene3D" id="3.30.457.10">
    <property type="entry name" value="Copper amine oxidase-like, N-terminal domain"/>
    <property type="match status" value="1"/>
</dbReference>
<accession>A0A645E0A3</accession>
<proteinExistence type="predicted"/>
<evidence type="ECO:0000259" key="1">
    <source>
        <dbReference type="Pfam" id="PF07833"/>
    </source>
</evidence>
<dbReference type="EMBL" id="VSSQ01040945">
    <property type="protein sequence ID" value="MPM94283.1"/>
    <property type="molecule type" value="Genomic_DNA"/>
</dbReference>
<dbReference type="SUPFAM" id="SSF55383">
    <property type="entry name" value="Copper amine oxidase, domain N"/>
    <property type="match status" value="1"/>
</dbReference>
<name>A0A645E0A3_9ZZZZ</name>
<dbReference type="InterPro" id="IPR036582">
    <property type="entry name" value="Mao_N_sf"/>
</dbReference>
<feature type="domain" description="Copper amine oxidase-like N-terminal" evidence="1">
    <location>
        <begin position="71"/>
        <end position="173"/>
    </location>
</feature>
<dbReference type="AlphaFoldDB" id="A0A645E0A3"/>
<organism evidence="2">
    <name type="scientific">bioreactor metagenome</name>
    <dbReference type="NCBI Taxonomy" id="1076179"/>
    <lineage>
        <taxon>unclassified sequences</taxon>
        <taxon>metagenomes</taxon>
        <taxon>ecological metagenomes</taxon>
    </lineage>
</organism>
<protein>
    <recommendedName>
        <fullName evidence="1">Copper amine oxidase-like N-terminal domain-containing protein</fullName>
    </recommendedName>
</protein>
<dbReference type="Pfam" id="PF07833">
    <property type="entry name" value="Cu_amine_oxidN1"/>
    <property type="match status" value="1"/>
</dbReference>